<dbReference type="HOGENOM" id="CLU_078348_0_0_1"/>
<feature type="domain" description="Cytochrome b5 heme-binding" evidence="3">
    <location>
        <begin position="73"/>
        <end position="135"/>
    </location>
</feature>
<gene>
    <name evidence="4" type="primary">Dper\GL19663</name>
    <name evidence="4" type="ORF">Dper_GL19663</name>
</gene>
<dbReference type="Gene3D" id="3.10.120.10">
    <property type="entry name" value="Cytochrome b5-like heme/steroid binding domain"/>
    <property type="match status" value="1"/>
</dbReference>
<keyword evidence="5" id="KW-1185">Reference proteome</keyword>
<dbReference type="KEGG" id="dpe:6589785"/>
<protein>
    <submittedName>
        <fullName evidence="4">GL19663</fullName>
    </submittedName>
</protein>
<feature type="region of interest" description="Disordered" evidence="1">
    <location>
        <begin position="159"/>
        <end position="205"/>
    </location>
</feature>
<evidence type="ECO:0000259" key="3">
    <source>
        <dbReference type="Pfam" id="PF00173"/>
    </source>
</evidence>
<dbReference type="InterPro" id="IPR036400">
    <property type="entry name" value="Cyt_B5-like_heme/steroid_sf"/>
</dbReference>
<reference evidence="4 5" key="1">
    <citation type="journal article" date="2007" name="Nature">
        <title>Evolution of genes and genomes on the Drosophila phylogeny.</title>
        <authorList>
            <consortium name="Drosophila 12 Genomes Consortium"/>
            <person name="Clark A.G."/>
            <person name="Eisen M.B."/>
            <person name="Smith D.R."/>
            <person name="Bergman C.M."/>
            <person name="Oliver B."/>
            <person name="Markow T.A."/>
            <person name="Kaufman T.C."/>
            <person name="Kellis M."/>
            <person name="Gelbart W."/>
            <person name="Iyer V.N."/>
            <person name="Pollard D.A."/>
            <person name="Sackton T.B."/>
            <person name="Larracuente A.M."/>
            <person name="Singh N.D."/>
            <person name="Abad J.P."/>
            <person name="Abt D.N."/>
            <person name="Adryan B."/>
            <person name="Aguade M."/>
            <person name="Akashi H."/>
            <person name="Anderson W.W."/>
            <person name="Aquadro C.F."/>
            <person name="Ardell D.H."/>
            <person name="Arguello R."/>
            <person name="Artieri C.G."/>
            <person name="Barbash D.A."/>
            <person name="Barker D."/>
            <person name="Barsanti P."/>
            <person name="Batterham P."/>
            <person name="Batzoglou S."/>
            <person name="Begun D."/>
            <person name="Bhutkar A."/>
            <person name="Blanco E."/>
            <person name="Bosak S.A."/>
            <person name="Bradley R.K."/>
            <person name="Brand A.D."/>
            <person name="Brent M.R."/>
            <person name="Brooks A.N."/>
            <person name="Brown R.H."/>
            <person name="Butlin R.K."/>
            <person name="Caggese C."/>
            <person name="Calvi B.R."/>
            <person name="Bernardo de Carvalho A."/>
            <person name="Caspi A."/>
            <person name="Castrezana S."/>
            <person name="Celniker S.E."/>
            <person name="Chang J.L."/>
            <person name="Chapple C."/>
            <person name="Chatterji S."/>
            <person name="Chinwalla A."/>
            <person name="Civetta A."/>
            <person name="Clifton S.W."/>
            <person name="Comeron J.M."/>
            <person name="Costello J.C."/>
            <person name="Coyne J.A."/>
            <person name="Daub J."/>
            <person name="David R.G."/>
            <person name="Delcher A.L."/>
            <person name="Delehaunty K."/>
            <person name="Do C.B."/>
            <person name="Ebling H."/>
            <person name="Edwards K."/>
            <person name="Eickbush T."/>
            <person name="Evans J.D."/>
            <person name="Filipski A."/>
            <person name="Findeiss S."/>
            <person name="Freyhult E."/>
            <person name="Fulton L."/>
            <person name="Fulton R."/>
            <person name="Garcia A.C."/>
            <person name="Gardiner A."/>
            <person name="Garfield D.A."/>
            <person name="Garvin B.E."/>
            <person name="Gibson G."/>
            <person name="Gilbert D."/>
            <person name="Gnerre S."/>
            <person name="Godfrey J."/>
            <person name="Good R."/>
            <person name="Gotea V."/>
            <person name="Gravely B."/>
            <person name="Greenberg A.J."/>
            <person name="Griffiths-Jones S."/>
            <person name="Gross S."/>
            <person name="Guigo R."/>
            <person name="Gustafson E.A."/>
            <person name="Haerty W."/>
            <person name="Hahn M.W."/>
            <person name="Halligan D.L."/>
            <person name="Halpern A.L."/>
            <person name="Halter G.M."/>
            <person name="Han M.V."/>
            <person name="Heger A."/>
            <person name="Hillier L."/>
            <person name="Hinrichs A.S."/>
            <person name="Holmes I."/>
            <person name="Hoskins R.A."/>
            <person name="Hubisz M.J."/>
            <person name="Hultmark D."/>
            <person name="Huntley M.A."/>
            <person name="Jaffe D.B."/>
            <person name="Jagadeeshan S."/>
            <person name="Jeck W.R."/>
            <person name="Johnson J."/>
            <person name="Jones C.D."/>
            <person name="Jordan W.C."/>
            <person name="Karpen G.H."/>
            <person name="Kataoka E."/>
            <person name="Keightley P.D."/>
            <person name="Kheradpour P."/>
            <person name="Kirkness E.F."/>
            <person name="Koerich L.B."/>
            <person name="Kristiansen K."/>
            <person name="Kudrna D."/>
            <person name="Kulathinal R.J."/>
            <person name="Kumar S."/>
            <person name="Kwok R."/>
            <person name="Lander E."/>
            <person name="Langley C.H."/>
            <person name="Lapoint R."/>
            <person name="Lazzaro B.P."/>
            <person name="Lee S.J."/>
            <person name="Levesque L."/>
            <person name="Li R."/>
            <person name="Lin C.F."/>
            <person name="Lin M.F."/>
            <person name="Lindblad-Toh K."/>
            <person name="Llopart A."/>
            <person name="Long M."/>
            <person name="Low L."/>
            <person name="Lozovsky E."/>
            <person name="Lu J."/>
            <person name="Luo M."/>
            <person name="Machado C.A."/>
            <person name="Makalowski W."/>
            <person name="Marzo M."/>
            <person name="Matsuda M."/>
            <person name="Matzkin L."/>
            <person name="McAllister B."/>
            <person name="McBride C.S."/>
            <person name="McKernan B."/>
            <person name="McKernan K."/>
            <person name="Mendez-Lago M."/>
            <person name="Minx P."/>
            <person name="Mollenhauer M.U."/>
            <person name="Montooth K."/>
            <person name="Mount S.M."/>
            <person name="Mu X."/>
            <person name="Myers E."/>
            <person name="Negre B."/>
            <person name="Newfeld S."/>
            <person name="Nielsen R."/>
            <person name="Noor M.A."/>
            <person name="O'Grady P."/>
            <person name="Pachter L."/>
            <person name="Papaceit M."/>
            <person name="Parisi M.J."/>
            <person name="Parisi M."/>
            <person name="Parts L."/>
            <person name="Pedersen J.S."/>
            <person name="Pesole G."/>
            <person name="Phillippy A.M."/>
            <person name="Ponting C.P."/>
            <person name="Pop M."/>
            <person name="Porcelli D."/>
            <person name="Powell J.R."/>
            <person name="Prohaska S."/>
            <person name="Pruitt K."/>
            <person name="Puig M."/>
            <person name="Quesneville H."/>
            <person name="Ram K.R."/>
            <person name="Rand D."/>
            <person name="Rasmussen M.D."/>
            <person name="Reed L.K."/>
            <person name="Reenan R."/>
            <person name="Reily A."/>
            <person name="Remington K.A."/>
            <person name="Rieger T.T."/>
            <person name="Ritchie M.G."/>
            <person name="Robin C."/>
            <person name="Rogers Y.H."/>
            <person name="Rohde C."/>
            <person name="Rozas J."/>
            <person name="Rubenfield M.J."/>
            <person name="Ruiz A."/>
            <person name="Russo S."/>
            <person name="Salzberg S.L."/>
            <person name="Sanchez-Gracia A."/>
            <person name="Saranga D.J."/>
            <person name="Sato H."/>
            <person name="Schaeffer S.W."/>
            <person name="Schatz M.C."/>
            <person name="Schlenke T."/>
            <person name="Schwartz R."/>
            <person name="Segarra C."/>
            <person name="Singh R.S."/>
            <person name="Sirot L."/>
            <person name="Sirota M."/>
            <person name="Sisneros N.B."/>
            <person name="Smith C.D."/>
            <person name="Smith T.F."/>
            <person name="Spieth J."/>
            <person name="Stage D.E."/>
            <person name="Stark A."/>
            <person name="Stephan W."/>
            <person name="Strausberg R.L."/>
            <person name="Strempel S."/>
            <person name="Sturgill D."/>
            <person name="Sutton G."/>
            <person name="Sutton G.G."/>
            <person name="Tao W."/>
            <person name="Teichmann S."/>
            <person name="Tobari Y.N."/>
            <person name="Tomimura Y."/>
            <person name="Tsolas J.M."/>
            <person name="Valente V.L."/>
            <person name="Venter E."/>
            <person name="Venter J.C."/>
            <person name="Vicario S."/>
            <person name="Vieira F.G."/>
            <person name="Vilella A.J."/>
            <person name="Villasante A."/>
            <person name="Walenz B."/>
            <person name="Wang J."/>
            <person name="Wasserman M."/>
            <person name="Watts T."/>
            <person name="Wilson D."/>
            <person name="Wilson R.K."/>
            <person name="Wing R.A."/>
            <person name="Wolfner M.F."/>
            <person name="Wong A."/>
            <person name="Wong G.K."/>
            <person name="Wu C.I."/>
            <person name="Wu G."/>
            <person name="Yamamoto D."/>
            <person name="Yang H.P."/>
            <person name="Yang S.P."/>
            <person name="Yorke J.A."/>
            <person name="Yoshida K."/>
            <person name="Zdobnov E."/>
            <person name="Zhang P."/>
            <person name="Zhang Y."/>
            <person name="Zimin A.V."/>
            <person name="Baldwin J."/>
            <person name="Abdouelleil A."/>
            <person name="Abdulkadir J."/>
            <person name="Abebe A."/>
            <person name="Abera B."/>
            <person name="Abreu J."/>
            <person name="Acer S.C."/>
            <person name="Aftuck L."/>
            <person name="Alexander A."/>
            <person name="An P."/>
            <person name="Anderson E."/>
            <person name="Anderson S."/>
            <person name="Arachi H."/>
            <person name="Azer M."/>
            <person name="Bachantsang P."/>
            <person name="Barry A."/>
            <person name="Bayul T."/>
            <person name="Berlin A."/>
            <person name="Bessette D."/>
            <person name="Bloom T."/>
            <person name="Blye J."/>
            <person name="Boguslavskiy L."/>
            <person name="Bonnet C."/>
            <person name="Boukhgalter B."/>
            <person name="Bourzgui I."/>
            <person name="Brown A."/>
            <person name="Cahill P."/>
            <person name="Channer S."/>
            <person name="Cheshatsang Y."/>
            <person name="Chuda L."/>
            <person name="Citroen M."/>
            <person name="Collymore A."/>
            <person name="Cooke P."/>
            <person name="Costello M."/>
            <person name="D'Aco K."/>
            <person name="Daza R."/>
            <person name="De Haan G."/>
            <person name="DeGray S."/>
            <person name="DeMaso C."/>
            <person name="Dhargay N."/>
            <person name="Dooley K."/>
            <person name="Dooley E."/>
            <person name="Doricent M."/>
            <person name="Dorje P."/>
            <person name="Dorjee K."/>
            <person name="Dupes A."/>
            <person name="Elong R."/>
            <person name="Falk J."/>
            <person name="Farina A."/>
            <person name="Faro S."/>
            <person name="Ferguson D."/>
            <person name="Fisher S."/>
            <person name="Foley C.D."/>
            <person name="Franke A."/>
            <person name="Friedrich D."/>
            <person name="Gadbois L."/>
            <person name="Gearin G."/>
            <person name="Gearin C.R."/>
            <person name="Giannoukos G."/>
            <person name="Goode T."/>
            <person name="Graham J."/>
            <person name="Grandbois E."/>
            <person name="Grewal S."/>
            <person name="Gyaltsen K."/>
            <person name="Hafez N."/>
            <person name="Hagos B."/>
            <person name="Hall J."/>
            <person name="Henson C."/>
            <person name="Hollinger A."/>
            <person name="Honan T."/>
            <person name="Huard M.D."/>
            <person name="Hughes L."/>
            <person name="Hurhula B."/>
            <person name="Husby M.E."/>
            <person name="Kamat A."/>
            <person name="Kanga B."/>
            <person name="Kashin S."/>
            <person name="Khazanovich D."/>
            <person name="Kisner P."/>
            <person name="Lance K."/>
            <person name="Lara M."/>
            <person name="Lee W."/>
            <person name="Lennon N."/>
            <person name="Letendre F."/>
            <person name="LeVine R."/>
            <person name="Lipovsky A."/>
            <person name="Liu X."/>
            <person name="Liu J."/>
            <person name="Liu S."/>
            <person name="Lokyitsang T."/>
            <person name="Lokyitsang Y."/>
            <person name="Lubonja R."/>
            <person name="Lui A."/>
            <person name="MacDonald P."/>
            <person name="Magnisalis V."/>
            <person name="Maru K."/>
            <person name="Matthews C."/>
            <person name="McCusker W."/>
            <person name="McDonough S."/>
            <person name="Mehta T."/>
            <person name="Meldrim J."/>
            <person name="Meneus L."/>
            <person name="Mihai O."/>
            <person name="Mihalev A."/>
            <person name="Mihova T."/>
            <person name="Mittelman R."/>
            <person name="Mlenga V."/>
            <person name="Montmayeur A."/>
            <person name="Mulrain L."/>
            <person name="Navidi A."/>
            <person name="Naylor J."/>
            <person name="Negash T."/>
            <person name="Nguyen T."/>
            <person name="Nguyen N."/>
            <person name="Nicol R."/>
            <person name="Norbu C."/>
            <person name="Norbu N."/>
            <person name="Novod N."/>
            <person name="O'Neill B."/>
            <person name="Osman S."/>
            <person name="Markiewicz E."/>
            <person name="Oyono O.L."/>
            <person name="Patti C."/>
            <person name="Phunkhang P."/>
            <person name="Pierre F."/>
            <person name="Priest M."/>
            <person name="Raghuraman S."/>
            <person name="Rege F."/>
            <person name="Reyes R."/>
            <person name="Rise C."/>
            <person name="Rogov P."/>
            <person name="Ross K."/>
            <person name="Ryan E."/>
            <person name="Settipalli S."/>
            <person name="Shea T."/>
            <person name="Sherpa N."/>
            <person name="Shi L."/>
            <person name="Shih D."/>
            <person name="Sparrow T."/>
            <person name="Spaulding J."/>
            <person name="Stalker J."/>
            <person name="Stange-Thomann N."/>
            <person name="Stavropoulos S."/>
            <person name="Stone C."/>
            <person name="Strader C."/>
            <person name="Tesfaye S."/>
            <person name="Thomson T."/>
            <person name="Thoulutsang Y."/>
            <person name="Thoulutsang D."/>
            <person name="Topham K."/>
            <person name="Topping I."/>
            <person name="Tsamla T."/>
            <person name="Vassiliev H."/>
            <person name="Vo A."/>
            <person name="Wangchuk T."/>
            <person name="Wangdi T."/>
            <person name="Weiand M."/>
            <person name="Wilkinson J."/>
            <person name="Wilson A."/>
            <person name="Yadav S."/>
            <person name="Young G."/>
            <person name="Yu Q."/>
            <person name="Zembek L."/>
            <person name="Zhong D."/>
            <person name="Zimmer A."/>
            <person name="Zwirko Z."/>
            <person name="Jaffe D.B."/>
            <person name="Alvarez P."/>
            <person name="Brockman W."/>
            <person name="Butler J."/>
            <person name="Chin C."/>
            <person name="Gnerre S."/>
            <person name="Grabherr M."/>
            <person name="Kleber M."/>
            <person name="Mauceli E."/>
            <person name="MacCallum I."/>
        </authorList>
    </citation>
    <scope>NUCLEOTIDE SEQUENCE [LARGE SCALE GENOMIC DNA]</scope>
    <source>
        <strain evidence="5">MSH-3 / Tucson 14011-0111.49</strain>
    </source>
</reference>
<accession>B4G7T6</accession>
<feature type="compositionally biased region" description="Polar residues" evidence="1">
    <location>
        <begin position="188"/>
        <end position="205"/>
    </location>
</feature>
<dbReference type="PhylomeDB" id="B4G7T6"/>
<keyword evidence="2" id="KW-0812">Transmembrane</keyword>
<dbReference type="OMA" id="PHDFGPN"/>
<proteinExistence type="predicted"/>
<dbReference type="InterPro" id="IPR001199">
    <property type="entry name" value="Cyt_B5-like_heme/steroid-bd"/>
</dbReference>
<sequence>MSSVLDKLWSEQFREAATSVYTIIAAAVVLAYLVFKQTRTNRDTYDEQDYRDAGHTIQMEPLSGLVLTKKLLEEFNCTNKGRRYLVALRDVVYDVSNMSDDFGPKGSYAKWSGQELTELIKAEAILKNENIEKHMQIWTQTLDEFFFVAGELIDYEDPDKKAKQEANQYTVEDITDDEDDFPARGDSRNTGSSSDDNNMTIIPNN</sequence>
<evidence type="ECO:0000313" key="5">
    <source>
        <dbReference type="Proteomes" id="UP000008744"/>
    </source>
</evidence>
<dbReference type="Proteomes" id="UP000008744">
    <property type="component" value="Unassembled WGS sequence"/>
</dbReference>
<organism evidence="5">
    <name type="scientific">Drosophila persimilis</name>
    <name type="common">Fruit fly</name>
    <dbReference type="NCBI Taxonomy" id="7234"/>
    <lineage>
        <taxon>Eukaryota</taxon>
        <taxon>Metazoa</taxon>
        <taxon>Ecdysozoa</taxon>
        <taxon>Arthropoda</taxon>
        <taxon>Hexapoda</taxon>
        <taxon>Insecta</taxon>
        <taxon>Pterygota</taxon>
        <taxon>Neoptera</taxon>
        <taxon>Endopterygota</taxon>
        <taxon>Diptera</taxon>
        <taxon>Brachycera</taxon>
        <taxon>Muscomorpha</taxon>
        <taxon>Ephydroidea</taxon>
        <taxon>Drosophilidae</taxon>
        <taxon>Drosophila</taxon>
        <taxon>Sophophora</taxon>
    </lineage>
</organism>
<evidence type="ECO:0000256" key="1">
    <source>
        <dbReference type="SAM" id="MobiDB-lite"/>
    </source>
</evidence>
<evidence type="ECO:0000256" key="2">
    <source>
        <dbReference type="SAM" id="Phobius"/>
    </source>
</evidence>
<dbReference type="SUPFAM" id="SSF55856">
    <property type="entry name" value="Cytochrome b5-like heme/steroid binding domain"/>
    <property type="match status" value="1"/>
</dbReference>
<evidence type="ECO:0000313" key="4">
    <source>
        <dbReference type="EMBL" id="EDW29357.1"/>
    </source>
</evidence>
<name>B4G7T6_DROPE</name>
<keyword evidence="2" id="KW-1133">Transmembrane helix</keyword>
<dbReference type="Pfam" id="PF00173">
    <property type="entry name" value="Cyt-b5"/>
    <property type="match status" value="1"/>
</dbReference>
<dbReference type="AlphaFoldDB" id="B4G7T6"/>
<dbReference type="EMBL" id="CH479180">
    <property type="protein sequence ID" value="EDW29357.1"/>
    <property type="molecule type" value="Genomic_DNA"/>
</dbReference>
<dbReference type="OrthoDB" id="547796at2759"/>
<feature type="transmembrane region" description="Helical" evidence="2">
    <location>
        <begin position="16"/>
        <end position="35"/>
    </location>
</feature>
<keyword evidence="2" id="KW-0472">Membrane</keyword>